<dbReference type="Pfam" id="PF00636">
    <property type="entry name" value="Ribonuclease_3"/>
    <property type="match status" value="1"/>
</dbReference>
<dbReference type="GO" id="GO:0070578">
    <property type="term" value="C:RISC-loading complex"/>
    <property type="evidence" value="ECO:0007669"/>
    <property type="project" value="TreeGrafter"/>
</dbReference>
<feature type="domain" description="RNase III" evidence="2">
    <location>
        <begin position="1"/>
        <end position="74"/>
    </location>
</feature>
<dbReference type="InterPro" id="IPR036389">
    <property type="entry name" value="RNase_III_sf"/>
</dbReference>
<dbReference type="PROSITE" id="PS50142">
    <property type="entry name" value="RNASE_3_2"/>
    <property type="match status" value="1"/>
</dbReference>
<sequence length="122" mass="14882">MTDCYQLLEFLDDAVLDYIITRYFYEVSQFIFFLIFKHLKRHLPGELTDLRSALVNNNIFAYLVVKYDFHKYFRCHSNELFLLIDKFIQTQKDKSSWCGFDEYNLYDDTINELDEWEQTKIS</sequence>
<protein>
    <recommendedName>
        <fullName evidence="2">RNase III domain-containing protein</fullName>
    </recommendedName>
</protein>
<proteinExistence type="predicted"/>
<name>A0A814QDN1_9BILA</name>
<dbReference type="Gene3D" id="1.10.1520.10">
    <property type="entry name" value="Ribonuclease III domain"/>
    <property type="match status" value="1"/>
</dbReference>
<dbReference type="GO" id="GO:0003723">
    <property type="term" value="F:RNA binding"/>
    <property type="evidence" value="ECO:0007669"/>
    <property type="project" value="TreeGrafter"/>
</dbReference>
<reference evidence="3" key="1">
    <citation type="submission" date="2021-02" db="EMBL/GenBank/DDBJ databases">
        <authorList>
            <person name="Nowell W R."/>
        </authorList>
    </citation>
    <scope>NUCLEOTIDE SEQUENCE</scope>
</reference>
<accession>A0A814QDN1</accession>
<dbReference type="GO" id="GO:0004525">
    <property type="term" value="F:ribonuclease III activity"/>
    <property type="evidence" value="ECO:0007669"/>
    <property type="project" value="InterPro"/>
</dbReference>
<keyword evidence="1" id="KW-0378">Hydrolase</keyword>
<dbReference type="InterPro" id="IPR000999">
    <property type="entry name" value="RNase_III_dom"/>
</dbReference>
<dbReference type="GO" id="GO:0006309">
    <property type="term" value="P:apoptotic DNA fragmentation"/>
    <property type="evidence" value="ECO:0007669"/>
    <property type="project" value="TreeGrafter"/>
</dbReference>
<comment type="caution">
    <text evidence="3">The sequence shown here is derived from an EMBL/GenBank/DDBJ whole genome shotgun (WGS) entry which is preliminary data.</text>
</comment>
<dbReference type="EMBL" id="CAJNOM010001359">
    <property type="protein sequence ID" value="CAF1604499.1"/>
    <property type="molecule type" value="Genomic_DNA"/>
</dbReference>
<dbReference type="AlphaFoldDB" id="A0A814QDN1"/>
<evidence type="ECO:0000313" key="5">
    <source>
        <dbReference type="Proteomes" id="UP000663832"/>
    </source>
</evidence>
<evidence type="ECO:0000313" key="3">
    <source>
        <dbReference type="EMBL" id="CAF1118902.1"/>
    </source>
</evidence>
<dbReference type="Proteomes" id="UP000663877">
    <property type="component" value="Unassembled WGS sequence"/>
</dbReference>
<organism evidence="3 6">
    <name type="scientific">Adineta steineri</name>
    <dbReference type="NCBI Taxonomy" id="433720"/>
    <lineage>
        <taxon>Eukaryota</taxon>
        <taxon>Metazoa</taxon>
        <taxon>Spiralia</taxon>
        <taxon>Gnathifera</taxon>
        <taxon>Rotifera</taxon>
        <taxon>Eurotatoria</taxon>
        <taxon>Bdelloidea</taxon>
        <taxon>Adinetida</taxon>
        <taxon>Adinetidae</taxon>
        <taxon>Adineta</taxon>
    </lineage>
</organism>
<dbReference type="GO" id="GO:0031054">
    <property type="term" value="P:pre-miRNA processing"/>
    <property type="evidence" value="ECO:0007669"/>
    <property type="project" value="TreeGrafter"/>
</dbReference>
<dbReference type="PANTHER" id="PTHR14950">
    <property type="entry name" value="DICER-RELATED"/>
    <property type="match status" value="1"/>
</dbReference>
<dbReference type="GO" id="GO:0030422">
    <property type="term" value="P:siRNA processing"/>
    <property type="evidence" value="ECO:0007669"/>
    <property type="project" value="TreeGrafter"/>
</dbReference>
<dbReference type="GO" id="GO:0004530">
    <property type="term" value="F:deoxyribonuclease I activity"/>
    <property type="evidence" value="ECO:0007669"/>
    <property type="project" value="TreeGrafter"/>
</dbReference>
<keyword evidence="5" id="KW-1185">Reference proteome</keyword>
<dbReference type="Proteomes" id="UP000663832">
    <property type="component" value="Unassembled WGS sequence"/>
</dbReference>
<evidence type="ECO:0000313" key="6">
    <source>
        <dbReference type="Proteomes" id="UP000663877"/>
    </source>
</evidence>
<evidence type="ECO:0000313" key="4">
    <source>
        <dbReference type="EMBL" id="CAF1604499.1"/>
    </source>
</evidence>
<dbReference type="PANTHER" id="PTHR14950:SF37">
    <property type="entry name" value="ENDORIBONUCLEASE DICER"/>
    <property type="match status" value="1"/>
</dbReference>
<gene>
    <name evidence="3" type="ORF">BJG266_LOCUS22342</name>
    <name evidence="4" type="ORF">QVE165_LOCUS53133</name>
</gene>
<dbReference type="GO" id="GO:0005737">
    <property type="term" value="C:cytoplasm"/>
    <property type="evidence" value="ECO:0007669"/>
    <property type="project" value="TreeGrafter"/>
</dbReference>
<dbReference type="OrthoDB" id="2392202at2759"/>
<dbReference type="EMBL" id="CAJNOI010000139">
    <property type="protein sequence ID" value="CAF1118902.1"/>
    <property type="molecule type" value="Genomic_DNA"/>
</dbReference>
<dbReference type="CDD" id="cd00593">
    <property type="entry name" value="RIBOc"/>
    <property type="match status" value="1"/>
</dbReference>
<evidence type="ECO:0000256" key="1">
    <source>
        <dbReference type="ARBA" id="ARBA00022801"/>
    </source>
</evidence>
<evidence type="ECO:0000259" key="2">
    <source>
        <dbReference type="PROSITE" id="PS50142"/>
    </source>
</evidence>
<dbReference type="SUPFAM" id="SSF69065">
    <property type="entry name" value="RNase III domain-like"/>
    <property type="match status" value="1"/>
</dbReference>
<dbReference type="GO" id="GO:0005634">
    <property type="term" value="C:nucleus"/>
    <property type="evidence" value="ECO:0007669"/>
    <property type="project" value="TreeGrafter"/>
</dbReference>